<organism evidence="2 3">
    <name type="scientific">Legionella busanensis</name>
    <dbReference type="NCBI Taxonomy" id="190655"/>
    <lineage>
        <taxon>Bacteria</taxon>
        <taxon>Pseudomonadati</taxon>
        <taxon>Pseudomonadota</taxon>
        <taxon>Gammaproteobacteria</taxon>
        <taxon>Legionellales</taxon>
        <taxon>Legionellaceae</taxon>
        <taxon>Legionella</taxon>
    </lineage>
</organism>
<evidence type="ECO:0000313" key="2">
    <source>
        <dbReference type="EMBL" id="STX52483.1"/>
    </source>
</evidence>
<dbReference type="RefSeq" id="WP_115332038.1">
    <property type="nucleotide sequence ID" value="NZ_CAAAHP010000006.1"/>
</dbReference>
<evidence type="ECO:0000313" key="3">
    <source>
        <dbReference type="Proteomes" id="UP000254794"/>
    </source>
</evidence>
<name>A0A378JQE6_9GAMM</name>
<gene>
    <name evidence="2" type="ORF">NCTC13316_02596</name>
</gene>
<accession>A0A378JQE6</accession>
<evidence type="ECO:0000256" key="1">
    <source>
        <dbReference type="SAM" id="MobiDB-lite"/>
    </source>
</evidence>
<reference evidence="2 3" key="1">
    <citation type="submission" date="2018-06" db="EMBL/GenBank/DDBJ databases">
        <authorList>
            <consortium name="Pathogen Informatics"/>
            <person name="Doyle S."/>
        </authorList>
    </citation>
    <scope>NUCLEOTIDE SEQUENCE [LARGE SCALE GENOMIC DNA]</scope>
    <source>
        <strain evidence="2 3">NCTC13316</strain>
    </source>
</reference>
<feature type="compositionally biased region" description="Polar residues" evidence="1">
    <location>
        <begin position="152"/>
        <end position="166"/>
    </location>
</feature>
<proteinExistence type="predicted"/>
<sequence>MTPEIKTMILFQNLKPGIPDSSLVKDFREKCINKEEKEDKVEQQRGQLLNNFPPILVFRSKKQEKNFYEEEAERMCDFCCAGVADEGNKLSPQDNYKLSIGSGRLYEGSADSIRMQVQEDIRKEPFGSPKQERGLKGLKEFNNLVKQVEQQNLTSSSNQECKTSIPNPFEIIPRPEKD</sequence>
<keyword evidence="3" id="KW-1185">Reference proteome</keyword>
<dbReference type="AlphaFoldDB" id="A0A378JQE6"/>
<dbReference type="Proteomes" id="UP000254794">
    <property type="component" value="Unassembled WGS sequence"/>
</dbReference>
<dbReference type="EMBL" id="UGOD01000001">
    <property type="protein sequence ID" value="STX52483.1"/>
    <property type="molecule type" value="Genomic_DNA"/>
</dbReference>
<dbReference type="OrthoDB" id="5650571at2"/>
<protein>
    <submittedName>
        <fullName evidence="2">Uncharacterized protein</fullName>
    </submittedName>
</protein>
<feature type="region of interest" description="Disordered" evidence="1">
    <location>
        <begin position="152"/>
        <end position="178"/>
    </location>
</feature>